<dbReference type="CDD" id="cd03251">
    <property type="entry name" value="ABCC_MsbA"/>
    <property type="match status" value="1"/>
</dbReference>
<dbReference type="InterPro" id="IPR027417">
    <property type="entry name" value="P-loop_NTPase"/>
</dbReference>
<dbReference type="EC" id="3.6.3.-" evidence="10"/>
<evidence type="ECO:0000256" key="5">
    <source>
        <dbReference type="ARBA" id="ARBA00022989"/>
    </source>
</evidence>
<keyword evidence="4 10" id="KW-0067">ATP-binding</keyword>
<keyword evidence="6 7" id="KW-0472">Membrane</keyword>
<comment type="subcellular location">
    <subcellularLocation>
        <location evidence="1">Cell membrane</location>
        <topology evidence="1">Multi-pass membrane protein</topology>
    </subcellularLocation>
</comment>
<dbReference type="InterPro" id="IPR011527">
    <property type="entry name" value="ABC1_TM_dom"/>
</dbReference>
<dbReference type="Pfam" id="PF00005">
    <property type="entry name" value="ABC_tran"/>
    <property type="match status" value="1"/>
</dbReference>
<keyword evidence="2 7" id="KW-0812">Transmembrane</keyword>
<keyword evidence="3" id="KW-0547">Nucleotide-binding</keyword>
<dbReference type="AlphaFoldDB" id="A0A1V4IH75"/>
<dbReference type="SMART" id="SM00382">
    <property type="entry name" value="AAA"/>
    <property type="match status" value="1"/>
</dbReference>
<feature type="transmembrane region" description="Helical" evidence="7">
    <location>
        <begin position="165"/>
        <end position="182"/>
    </location>
</feature>
<reference evidence="10 11" key="1">
    <citation type="submission" date="2017-03" db="EMBL/GenBank/DDBJ databases">
        <title>Genome sequence of Clostridium oryzae DSM 28571.</title>
        <authorList>
            <person name="Poehlein A."/>
            <person name="Daniel R."/>
        </authorList>
    </citation>
    <scope>NUCLEOTIDE SEQUENCE [LARGE SCALE GENOMIC DNA]</scope>
    <source>
        <strain evidence="10 11">DSM 28571</strain>
    </source>
</reference>
<evidence type="ECO:0000256" key="1">
    <source>
        <dbReference type="ARBA" id="ARBA00004651"/>
    </source>
</evidence>
<dbReference type="GO" id="GO:0016887">
    <property type="term" value="F:ATP hydrolysis activity"/>
    <property type="evidence" value="ECO:0007669"/>
    <property type="project" value="InterPro"/>
</dbReference>
<evidence type="ECO:0000313" key="11">
    <source>
        <dbReference type="Proteomes" id="UP000190080"/>
    </source>
</evidence>
<evidence type="ECO:0000259" key="8">
    <source>
        <dbReference type="PROSITE" id="PS50893"/>
    </source>
</evidence>
<evidence type="ECO:0000259" key="9">
    <source>
        <dbReference type="PROSITE" id="PS50929"/>
    </source>
</evidence>
<dbReference type="PROSITE" id="PS50929">
    <property type="entry name" value="ABC_TM1F"/>
    <property type="match status" value="1"/>
</dbReference>
<dbReference type="PANTHER" id="PTHR43394">
    <property type="entry name" value="ATP-DEPENDENT PERMEASE MDL1, MITOCHONDRIAL"/>
    <property type="match status" value="1"/>
</dbReference>
<feature type="transmembrane region" description="Helical" evidence="7">
    <location>
        <begin position="59"/>
        <end position="81"/>
    </location>
</feature>
<dbReference type="GO" id="GO:0005886">
    <property type="term" value="C:plasma membrane"/>
    <property type="evidence" value="ECO:0007669"/>
    <property type="project" value="UniProtKB-SubCell"/>
</dbReference>
<evidence type="ECO:0000313" key="10">
    <source>
        <dbReference type="EMBL" id="OPJ59348.1"/>
    </source>
</evidence>
<proteinExistence type="predicted"/>
<keyword evidence="5 7" id="KW-1133">Transmembrane helix</keyword>
<feature type="domain" description="ABC transmembrane type-1" evidence="9">
    <location>
        <begin position="23"/>
        <end position="306"/>
    </location>
</feature>
<dbReference type="OrthoDB" id="9762778at2"/>
<name>A0A1V4IH75_9CLOT</name>
<dbReference type="GO" id="GO:0015421">
    <property type="term" value="F:ABC-type oligopeptide transporter activity"/>
    <property type="evidence" value="ECO:0007669"/>
    <property type="project" value="TreeGrafter"/>
</dbReference>
<evidence type="ECO:0000256" key="6">
    <source>
        <dbReference type="ARBA" id="ARBA00023136"/>
    </source>
</evidence>
<protein>
    <submittedName>
        <fullName evidence="10">Putative multidrug export ATP-binding/permease protein</fullName>
        <ecNumber evidence="10">3.6.3.-</ecNumber>
    </submittedName>
</protein>
<dbReference type="InterPro" id="IPR003439">
    <property type="entry name" value="ABC_transporter-like_ATP-bd"/>
</dbReference>
<keyword evidence="11" id="KW-1185">Reference proteome</keyword>
<dbReference type="RefSeq" id="WP_079426609.1">
    <property type="nucleotide sequence ID" value="NZ_MZGV01000046.1"/>
</dbReference>
<dbReference type="STRING" id="1450648.CLORY_33570"/>
<dbReference type="SUPFAM" id="SSF90123">
    <property type="entry name" value="ABC transporter transmembrane region"/>
    <property type="match status" value="1"/>
</dbReference>
<sequence length="580" mass="66299">MKRILKKFISYYGPYKTLFYADMFCALMLSGIDLVFPLFVRFLQNDVYLMNDKAKIIKYIIYIGIILIAMYIIKYFCQYFITSWGHIMGAKMETDMRKDIFDHLQKLSFSYYDNTNTGRLMSRIVTDLFDISELAHHGPEDLFISMLKIVGSFIILMTINTKITIGLFIITILMLYFSLVYNKKMKKVFKENREKIADVNAQIQDSLSGIRIVKSFANEHIESKKFEKGNNEFLRSKEKNYFLMGQFYSGNGFFQGLLNLFVVLGGGIFISIGQLNISDLLVYILYINIYLNPIDKLVNFTEQYQRGITGFERFLEIIETVPDIEDSKDAVAIKNVRGNISLKNVSFSYNEEHNVLDNINIDIPAGKTIALVGPSGGGKTTLCSLIPRFYEITDGKIELDGIDIRDIKLKALRNSIGIVQQDVYLFAGNIRDNIAYGKPDATYEEVIEAAKLANIHDFIMELEDGYETYVGERGVKLSGGQKQRISIARVFLKNPPILILDEATSALDNESEKFIQNSLEELSKNRTTIVIAHRLSTIRRADEILVLTDEGVVERGNHDELIEQDGTYAYLYNMQFDNVG</sequence>
<evidence type="ECO:0000256" key="7">
    <source>
        <dbReference type="SAM" id="Phobius"/>
    </source>
</evidence>
<feature type="domain" description="ABC transporter" evidence="8">
    <location>
        <begin position="340"/>
        <end position="574"/>
    </location>
</feature>
<keyword evidence="10" id="KW-0378">Hydrolase</keyword>
<gene>
    <name evidence="10" type="ORF">CLORY_33570</name>
</gene>
<dbReference type="SUPFAM" id="SSF52540">
    <property type="entry name" value="P-loop containing nucleoside triphosphate hydrolases"/>
    <property type="match status" value="1"/>
</dbReference>
<dbReference type="PROSITE" id="PS00211">
    <property type="entry name" value="ABC_TRANSPORTER_1"/>
    <property type="match status" value="1"/>
</dbReference>
<evidence type="ECO:0000256" key="2">
    <source>
        <dbReference type="ARBA" id="ARBA00022692"/>
    </source>
</evidence>
<evidence type="ECO:0000256" key="3">
    <source>
        <dbReference type="ARBA" id="ARBA00022741"/>
    </source>
</evidence>
<dbReference type="PROSITE" id="PS50893">
    <property type="entry name" value="ABC_TRANSPORTER_2"/>
    <property type="match status" value="1"/>
</dbReference>
<dbReference type="PANTHER" id="PTHR43394:SF1">
    <property type="entry name" value="ATP-BINDING CASSETTE SUB-FAMILY B MEMBER 10, MITOCHONDRIAL"/>
    <property type="match status" value="1"/>
</dbReference>
<organism evidence="10 11">
    <name type="scientific">Clostridium oryzae</name>
    <dbReference type="NCBI Taxonomy" id="1450648"/>
    <lineage>
        <taxon>Bacteria</taxon>
        <taxon>Bacillati</taxon>
        <taxon>Bacillota</taxon>
        <taxon>Clostridia</taxon>
        <taxon>Eubacteriales</taxon>
        <taxon>Clostridiaceae</taxon>
        <taxon>Clostridium</taxon>
    </lineage>
</organism>
<evidence type="ECO:0000256" key="4">
    <source>
        <dbReference type="ARBA" id="ARBA00022840"/>
    </source>
</evidence>
<dbReference type="InterPro" id="IPR039421">
    <property type="entry name" value="Type_1_exporter"/>
</dbReference>
<comment type="caution">
    <text evidence="10">The sequence shown here is derived from an EMBL/GenBank/DDBJ whole genome shotgun (WGS) entry which is preliminary data.</text>
</comment>
<dbReference type="Gene3D" id="1.20.1560.10">
    <property type="entry name" value="ABC transporter type 1, transmembrane domain"/>
    <property type="match status" value="1"/>
</dbReference>
<dbReference type="Proteomes" id="UP000190080">
    <property type="component" value="Unassembled WGS sequence"/>
</dbReference>
<dbReference type="CDD" id="cd18549">
    <property type="entry name" value="ABC_6TM_YwjA_like"/>
    <property type="match status" value="1"/>
</dbReference>
<feature type="transmembrane region" description="Helical" evidence="7">
    <location>
        <begin position="257"/>
        <end position="286"/>
    </location>
</feature>
<accession>A0A1V4IH75</accession>
<dbReference type="InterPro" id="IPR003593">
    <property type="entry name" value="AAA+_ATPase"/>
</dbReference>
<dbReference type="FunFam" id="3.40.50.300:FF:000218">
    <property type="entry name" value="Multidrug ABC transporter ATP-binding protein"/>
    <property type="match status" value="1"/>
</dbReference>
<dbReference type="Pfam" id="PF00664">
    <property type="entry name" value="ABC_membrane"/>
    <property type="match status" value="1"/>
</dbReference>
<dbReference type="GO" id="GO:0005524">
    <property type="term" value="F:ATP binding"/>
    <property type="evidence" value="ECO:0007669"/>
    <property type="project" value="UniProtKB-KW"/>
</dbReference>
<feature type="transmembrane region" description="Helical" evidence="7">
    <location>
        <begin position="20"/>
        <end position="39"/>
    </location>
</feature>
<dbReference type="InterPro" id="IPR036640">
    <property type="entry name" value="ABC1_TM_sf"/>
</dbReference>
<dbReference type="Gene3D" id="3.40.50.300">
    <property type="entry name" value="P-loop containing nucleotide triphosphate hydrolases"/>
    <property type="match status" value="1"/>
</dbReference>
<dbReference type="InterPro" id="IPR017871">
    <property type="entry name" value="ABC_transporter-like_CS"/>
</dbReference>
<dbReference type="EMBL" id="MZGV01000046">
    <property type="protein sequence ID" value="OPJ59348.1"/>
    <property type="molecule type" value="Genomic_DNA"/>
</dbReference>